<dbReference type="InterPro" id="IPR006179">
    <property type="entry name" value="5_nucleotidase/apyrase"/>
</dbReference>
<feature type="domain" description="5'-Nucleotidase C-terminal" evidence="1">
    <location>
        <begin position="5"/>
        <end position="148"/>
    </location>
</feature>
<dbReference type="Pfam" id="PF02872">
    <property type="entry name" value="5_nucleotid_C"/>
    <property type="match status" value="1"/>
</dbReference>
<evidence type="ECO:0000313" key="2">
    <source>
        <dbReference type="EMBL" id="EJW97897.1"/>
    </source>
</evidence>
<dbReference type="PANTHER" id="PTHR11575">
    <property type="entry name" value="5'-NUCLEOTIDASE-RELATED"/>
    <property type="match status" value="1"/>
</dbReference>
<dbReference type="GO" id="GO:0009166">
    <property type="term" value="P:nucleotide catabolic process"/>
    <property type="evidence" value="ECO:0007669"/>
    <property type="project" value="InterPro"/>
</dbReference>
<dbReference type="SUPFAM" id="SSF55816">
    <property type="entry name" value="5'-nucleotidase (syn. UDP-sugar hydrolase), C-terminal domain"/>
    <property type="match status" value="1"/>
</dbReference>
<dbReference type="GO" id="GO:0016787">
    <property type="term" value="F:hydrolase activity"/>
    <property type="evidence" value="ECO:0007669"/>
    <property type="project" value="InterPro"/>
</dbReference>
<gene>
    <name evidence="2" type="ORF">EVA_13991</name>
</gene>
<dbReference type="Gene3D" id="3.90.780.10">
    <property type="entry name" value="5'-Nucleotidase, C-terminal domain"/>
    <property type="match status" value="1"/>
</dbReference>
<dbReference type="EMBL" id="AMCI01004528">
    <property type="protein sequence ID" value="EJW97897.1"/>
    <property type="molecule type" value="Genomic_DNA"/>
</dbReference>
<organism evidence="2">
    <name type="scientific">gut metagenome</name>
    <dbReference type="NCBI Taxonomy" id="749906"/>
    <lineage>
        <taxon>unclassified sequences</taxon>
        <taxon>metagenomes</taxon>
        <taxon>organismal metagenomes</taxon>
    </lineage>
</organism>
<name>J9G7X9_9ZZZZ</name>
<dbReference type="AlphaFoldDB" id="J9G7X9"/>
<proteinExistence type="predicted"/>
<sequence>MEHDRNYKFRQTEVGSLICQAFAHAYRQAAKLDPNTVVIGCSHFGSIRAGLPQGKITVLDVGEALPFANSLKVYQLTGEQLMKLVNFGKNNRRYGYLQIDPLKVVQNANNQVTALIYQSPNGKQCVLQPKKKYYLVTDEFITTGGDGYSPEFFPPQQEVKTSGMPATTDAFINYLRGRKL</sequence>
<evidence type="ECO:0000259" key="1">
    <source>
        <dbReference type="Pfam" id="PF02872"/>
    </source>
</evidence>
<protein>
    <submittedName>
        <fullName evidence="2">2,3-cyclic nucleotide 2-phosphodiesterase</fullName>
    </submittedName>
</protein>
<accession>J9G7X9</accession>
<dbReference type="InterPro" id="IPR008334">
    <property type="entry name" value="5'-Nucleotdase_C"/>
</dbReference>
<comment type="caution">
    <text evidence="2">The sequence shown here is derived from an EMBL/GenBank/DDBJ whole genome shotgun (WGS) entry which is preliminary data.</text>
</comment>
<dbReference type="PANTHER" id="PTHR11575:SF24">
    <property type="entry name" value="5'-NUCLEOTIDASE"/>
    <property type="match status" value="1"/>
</dbReference>
<reference evidence="2" key="1">
    <citation type="journal article" date="2012" name="PLoS ONE">
        <title>Gene sets for utilization of primary and secondary nutrition supplies in the distal gut of endangered iberian lynx.</title>
        <authorList>
            <person name="Alcaide M."/>
            <person name="Messina E."/>
            <person name="Richter M."/>
            <person name="Bargiela R."/>
            <person name="Peplies J."/>
            <person name="Huws S.A."/>
            <person name="Newbold C.J."/>
            <person name="Golyshin P.N."/>
            <person name="Simon M.A."/>
            <person name="Lopez G."/>
            <person name="Yakimov M.M."/>
            <person name="Ferrer M."/>
        </authorList>
    </citation>
    <scope>NUCLEOTIDE SEQUENCE</scope>
</reference>
<dbReference type="InterPro" id="IPR036907">
    <property type="entry name" value="5'-Nucleotdase_C_sf"/>
</dbReference>